<organism evidence="1 2">
    <name type="scientific">Acrobeloides nanus</name>
    <dbReference type="NCBI Taxonomy" id="290746"/>
    <lineage>
        <taxon>Eukaryota</taxon>
        <taxon>Metazoa</taxon>
        <taxon>Ecdysozoa</taxon>
        <taxon>Nematoda</taxon>
        <taxon>Chromadorea</taxon>
        <taxon>Rhabditida</taxon>
        <taxon>Tylenchina</taxon>
        <taxon>Cephalobomorpha</taxon>
        <taxon>Cephaloboidea</taxon>
        <taxon>Cephalobidae</taxon>
        <taxon>Acrobeloides</taxon>
    </lineage>
</organism>
<dbReference type="AlphaFoldDB" id="A0A914D8T4"/>
<accession>A0A914D8T4</accession>
<reference evidence="2" key="1">
    <citation type="submission" date="2022-11" db="UniProtKB">
        <authorList>
            <consortium name="WormBaseParasite"/>
        </authorList>
    </citation>
    <scope>IDENTIFICATION</scope>
</reference>
<dbReference type="Proteomes" id="UP000887540">
    <property type="component" value="Unplaced"/>
</dbReference>
<sequence>MTIIDSNTGNELSGQPVSTSSYNFYFGCDLCSAINNVTLKTCQTNQLILPANDQNTTLNYNVANLGTKDDVFGITVTSSNPSFILLVVNTSISVPKGASINGSVTILANGTIGDFSTIE</sequence>
<evidence type="ECO:0000313" key="2">
    <source>
        <dbReference type="WBParaSite" id="ACRNAN_scaffold19944.g12301.t1"/>
    </source>
</evidence>
<proteinExistence type="predicted"/>
<dbReference type="WBParaSite" id="ACRNAN_scaffold19944.g12301.t1">
    <property type="protein sequence ID" value="ACRNAN_scaffold19944.g12301.t1"/>
    <property type="gene ID" value="ACRNAN_scaffold19944.g12301"/>
</dbReference>
<protein>
    <submittedName>
        <fullName evidence="2">CARDB domain-containing protein</fullName>
    </submittedName>
</protein>
<name>A0A914D8T4_9BILA</name>
<evidence type="ECO:0000313" key="1">
    <source>
        <dbReference type="Proteomes" id="UP000887540"/>
    </source>
</evidence>
<keyword evidence="1" id="KW-1185">Reference proteome</keyword>